<gene>
    <name evidence="1" type="ORF">IFT62_00705</name>
</gene>
<reference evidence="1 2" key="1">
    <citation type="journal article" date="2020" name="FEMS Microbiol. Ecol.">
        <title>Temporal dynamics of bacterial communities during seed development and maturation.</title>
        <authorList>
            <person name="Chesneau G."/>
            <person name="Torres-Cortes G."/>
            <person name="Briand M."/>
            <person name="Darrasse A."/>
            <person name="Preveaux A."/>
            <person name="Marais C."/>
            <person name="Jacques M.A."/>
            <person name="Shade A."/>
            <person name="Barret M."/>
        </authorList>
    </citation>
    <scope>NUCLEOTIDE SEQUENCE [LARGE SCALE GENOMIC DNA]</scope>
    <source>
        <strain evidence="1 2">CFBP13723</strain>
    </source>
</reference>
<evidence type="ECO:0000313" key="1">
    <source>
        <dbReference type="EMBL" id="MBD8119727.1"/>
    </source>
</evidence>
<dbReference type="RefSeq" id="WP_191942708.1">
    <property type="nucleotide sequence ID" value="NZ_JACYNP010000001.1"/>
</dbReference>
<evidence type="ECO:0000313" key="2">
    <source>
        <dbReference type="Proteomes" id="UP000625247"/>
    </source>
</evidence>
<dbReference type="Proteomes" id="UP000625247">
    <property type="component" value="Unassembled WGS sequence"/>
</dbReference>
<dbReference type="EMBL" id="JACYNP010000001">
    <property type="protein sequence ID" value="MBD8119727.1"/>
    <property type="molecule type" value="Genomic_DNA"/>
</dbReference>
<name>A0ABR9A0Z8_9PSED</name>
<comment type="caution">
    <text evidence="1">The sequence shown here is derived from an EMBL/GenBank/DDBJ whole genome shotgun (WGS) entry which is preliminary data.</text>
</comment>
<proteinExistence type="predicted"/>
<sequence length="236" mass="25901">MAQPSDHDSAAAQSPLELPGADQDVFGALPSALRECLASAARVILIANNPAISQADFDALGVGPDDVVVSFNLCTKAALLKPESVNLFVHGFNAPDCYFFGLPASRDVQRLTDQPGARCFTLLVGCAVPLCPLAEVALYWDRIPLPALADRYPVHRANGKRFVGPSTGFNVLVLLDWLRAHSGYRYRLLTLGFSNEAGKLWGGHAWDYERNWLLGADVEVIALKPQSWWRRVFLRQ</sequence>
<protein>
    <recommendedName>
        <fullName evidence="3">Glycosyltransferase</fullName>
    </recommendedName>
</protein>
<evidence type="ECO:0008006" key="3">
    <source>
        <dbReference type="Google" id="ProtNLM"/>
    </source>
</evidence>
<organism evidence="1 2">
    <name type="scientific">Pseudomonas lutea</name>
    <dbReference type="NCBI Taxonomy" id="243924"/>
    <lineage>
        <taxon>Bacteria</taxon>
        <taxon>Pseudomonadati</taxon>
        <taxon>Pseudomonadota</taxon>
        <taxon>Gammaproteobacteria</taxon>
        <taxon>Pseudomonadales</taxon>
        <taxon>Pseudomonadaceae</taxon>
        <taxon>Pseudomonas</taxon>
    </lineage>
</organism>
<keyword evidence="2" id="KW-1185">Reference proteome</keyword>
<accession>A0ABR9A0Z8</accession>